<evidence type="ECO:0000256" key="2">
    <source>
        <dbReference type="SAM" id="SignalP"/>
    </source>
</evidence>
<keyword evidence="4" id="KW-1185">Reference proteome</keyword>
<evidence type="ECO:0000313" key="3">
    <source>
        <dbReference type="EMBL" id="NYE50824.1"/>
    </source>
</evidence>
<gene>
    <name evidence="3" type="ORF">HDA32_005944</name>
</gene>
<feature type="signal peptide" evidence="2">
    <location>
        <begin position="1"/>
        <end position="26"/>
    </location>
</feature>
<dbReference type="EMBL" id="JACCCC010000001">
    <property type="protein sequence ID" value="NYE50824.1"/>
    <property type="molecule type" value="Genomic_DNA"/>
</dbReference>
<comment type="caution">
    <text evidence="3">The sequence shown here is derived from an EMBL/GenBank/DDBJ whole genome shotgun (WGS) entry which is preliminary data.</text>
</comment>
<proteinExistence type="predicted"/>
<reference evidence="3 4" key="1">
    <citation type="submission" date="2020-07" db="EMBL/GenBank/DDBJ databases">
        <title>Sequencing the genomes of 1000 actinobacteria strains.</title>
        <authorList>
            <person name="Klenk H.-P."/>
        </authorList>
    </citation>
    <scope>NUCLEOTIDE SEQUENCE [LARGE SCALE GENOMIC DNA]</scope>
    <source>
        <strain evidence="3 4">CXB654</strain>
    </source>
</reference>
<feature type="compositionally biased region" description="Low complexity" evidence="1">
    <location>
        <begin position="40"/>
        <end position="50"/>
    </location>
</feature>
<evidence type="ECO:0000313" key="4">
    <source>
        <dbReference type="Proteomes" id="UP000589036"/>
    </source>
</evidence>
<accession>A0A852U9N7</accession>
<sequence length="99" mass="9147">MNVRRIATVGAIAPAIALAAPGLAMADSFEQSGNMAGPDGASSHSVSASSGGTGGGGASYEESHQWAGPDGAGSSSTSSNAGGSGDEGLLGGLGLGGIL</sequence>
<evidence type="ECO:0000256" key="1">
    <source>
        <dbReference type="SAM" id="MobiDB-lite"/>
    </source>
</evidence>
<dbReference type="AlphaFoldDB" id="A0A852U9N7"/>
<feature type="chain" id="PRO_5032867819" evidence="2">
    <location>
        <begin position="27"/>
        <end position="99"/>
    </location>
</feature>
<feature type="region of interest" description="Disordered" evidence="1">
    <location>
        <begin position="29"/>
        <end position="99"/>
    </location>
</feature>
<feature type="compositionally biased region" description="Gly residues" evidence="1">
    <location>
        <begin position="82"/>
        <end position="99"/>
    </location>
</feature>
<organism evidence="3 4">
    <name type="scientific">Spinactinospora alkalitolerans</name>
    <dbReference type="NCBI Taxonomy" id="687207"/>
    <lineage>
        <taxon>Bacteria</taxon>
        <taxon>Bacillati</taxon>
        <taxon>Actinomycetota</taxon>
        <taxon>Actinomycetes</taxon>
        <taxon>Streptosporangiales</taxon>
        <taxon>Nocardiopsidaceae</taxon>
        <taxon>Spinactinospora</taxon>
    </lineage>
</organism>
<feature type="compositionally biased region" description="Low complexity" evidence="1">
    <location>
        <begin position="67"/>
        <end position="81"/>
    </location>
</feature>
<keyword evidence="2" id="KW-0732">Signal</keyword>
<dbReference type="Proteomes" id="UP000589036">
    <property type="component" value="Unassembled WGS sequence"/>
</dbReference>
<dbReference type="RefSeq" id="WP_179646238.1">
    <property type="nucleotide sequence ID" value="NZ_BAAAYY010000005.1"/>
</dbReference>
<name>A0A852U9N7_9ACTN</name>
<protein>
    <submittedName>
        <fullName evidence="3">Uncharacterized protein</fullName>
    </submittedName>
</protein>